<sequence length="33" mass="3689">MLALKILVYIVVTFFVSLFIFGFLSNDPGRNPG</sequence>
<dbReference type="RefSeq" id="YP_009519493.1">
    <property type="nucleotide sequence ID" value="NC_039526.1"/>
</dbReference>
<keyword evidence="7 8" id="KW-0604">Photosystem II</keyword>
<dbReference type="GO" id="GO:0009539">
    <property type="term" value="C:photosystem II reaction center"/>
    <property type="evidence" value="ECO:0007669"/>
    <property type="project" value="InterPro"/>
</dbReference>
<keyword evidence="6 8" id="KW-0472">Membrane</keyword>
<reference evidence="9" key="2">
    <citation type="journal article" date="2019" name="Mol. Phylogenet. Evol.">
        <title>Reassessment of the classification of bryopsidales (chlorophyta) based on chloroplast phylogenomic analyses.</title>
        <authorList>
            <person name="Cremen M.C."/>
            <person name="Leliaert F."/>
            <person name="West J."/>
            <person name="Lam D.W."/>
            <person name="Shimada S."/>
            <person name="Lopez-Bautista J.M."/>
            <person name="Verbruggen H."/>
        </authorList>
    </citation>
    <scope>NUCLEOTIDE SEQUENCE</scope>
</reference>
<dbReference type="GO" id="GO:0015979">
    <property type="term" value="P:photosynthesis"/>
    <property type="evidence" value="ECO:0007669"/>
    <property type="project" value="UniProtKB-UniRule"/>
</dbReference>
<evidence type="ECO:0000256" key="6">
    <source>
        <dbReference type="ARBA" id="ARBA00023136"/>
    </source>
</evidence>
<dbReference type="GO" id="GO:0009535">
    <property type="term" value="C:chloroplast thylakoid membrane"/>
    <property type="evidence" value="ECO:0007669"/>
    <property type="project" value="UniProtKB-SubCell"/>
</dbReference>
<evidence type="ECO:0000256" key="2">
    <source>
        <dbReference type="ARBA" id="ARBA00022469"/>
    </source>
</evidence>
<dbReference type="PANTHER" id="PTHR35772">
    <property type="entry name" value="PHOTOSYSTEM II REACTION CENTER PROTEIN I"/>
    <property type="match status" value="1"/>
</dbReference>
<dbReference type="Pfam" id="PF02532">
    <property type="entry name" value="PsbI"/>
    <property type="match status" value="1"/>
</dbReference>
<evidence type="ECO:0000256" key="3">
    <source>
        <dbReference type="ARBA" id="ARBA00022531"/>
    </source>
</evidence>
<comment type="function">
    <text evidence="8">One of the components of the core complex of photosystem II (PSII), required for its stability and/or assembly. PSII is a light-driven water:plastoquinone oxidoreductase that uses light energy to abstract electrons from H(2)O, generating O(2) and a proton gradient subsequently used for ATP formation. It consists of a core antenna complex that captures photons, and an electron transfer chain that converts photonic excitation into a charge separation.</text>
</comment>
<keyword evidence="2 8" id="KW-0674">Reaction center</keyword>
<comment type="subunit">
    <text evidence="8">PSII is composed of 1 copy each of membrane proteins PsbA, PsbB, PsbC, PsbD, PsbE, PsbF, PsbH, PsbI, PsbJ, PsbK, PsbL, PsbM, PsbT, PsbX, PsbY, PsbZ, Psb30/Ycf12, at least 3 peripheral proteins of the oxygen-evolving complex and a large number of cofactors. It forms dimeric complexes.</text>
</comment>
<organism evidence="9">
    <name type="scientific">Rhipiliopsis peltata</name>
    <dbReference type="NCBI Taxonomy" id="2320810"/>
    <lineage>
        <taxon>Eukaryota</taxon>
        <taxon>Viridiplantae</taxon>
        <taxon>Chlorophyta</taxon>
        <taxon>core chlorophytes</taxon>
        <taxon>Ulvophyceae</taxon>
        <taxon>TCBD clade</taxon>
        <taxon>Bryopsidales</taxon>
        <taxon>Halimedineae</taxon>
        <taxon>Halimedaceae</taxon>
        <taxon>Rhipiliopsideae</taxon>
        <taxon>Rhipiliopsis</taxon>
    </lineage>
</organism>
<evidence type="ECO:0000256" key="7">
    <source>
        <dbReference type="ARBA" id="ARBA00023276"/>
    </source>
</evidence>
<evidence type="ECO:0000256" key="8">
    <source>
        <dbReference type="HAMAP-Rule" id="MF_01316"/>
    </source>
</evidence>
<dbReference type="EMBL" id="MH591110">
    <property type="protein sequence ID" value="AYC65533.1"/>
    <property type="molecule type" value="Genomic_DNA"/>
</dbReference>
<evidence type="ECO:0000256" key="5">
    <source>
        <dbReference type="ARBA" id="ARBA00022989"/>
    </source>
</evidence>
<comment type="similarity">
    <text evidence="8">Belongs to the PsbI family.</text>
</comment>
<keyword evidence="4 8" id="KW-0812">Transmembrane</keyword>
<geneLocation type="chloroplast" evidence="9"/>
<accession>A0A386B1I3</accession>
<keyword evidence="5 8" id="KW-1133">Transmembrane helix</keyword>
<dbReference type="PANTHER" id="PTHR35772:SF1">
    <property type="entry name" value="PHOTOSYSTEM II REACTION CENTER PROTEIN I"/>
    <property type="match status" value="1"/>
</dbReference>
<gene>
    <name evidence="8 9" type="primary">psbI</name>
</gene>
<reference evidence="9" key="1">
    <citation type="submission" date="2018-07" db="EMBL/GenBank/DDBJ databases">
        <authorList>
            <person name="Quirk P.G."/>
            <person name="Krulwich T.A."/>
        </authorList>
    </citation>
    <scope>NUCLEOTIDE SEQUENCE</scope>
</reference>
<keyword evidence="3 8" id="KW-0602">Photosynthesis</keyword>
<keyword evidence="8" id="KW-0793">Thylakoid</keyword>
<name>A0A386B1I3_9CHLO</name>
<dbReference type="AlphaFoldDB" id="A0A386B1I3"/>
<protein>
    <recommendedName>
        <fullName evidence="8">Photosystem II reaction center protein I</fullName>
        <shortName evidence="8">PSII-I</shortName>
    </recommendedName>
    <alternativeName>
        <fullName evidence="8">PSII 4.8 kDa protein</fullName>
    </alternativeName>
</protein>
<dbReference type="InterPro" id="IPR003686">
    <property type="entry name" value="PSII_PsbI"/>
</dbReference>
<dbReference type="SUPFAM" id="SSF161041">
    <property type="entry name" value="Photosystem II reaction center protein I, PsbI"/>
    <property type="match status" value="1"/>
</dbReference>
<evidence type="ECO:0000256" key="1">
    <source>
        <dbReference type="ARBA" id="ARBA00004167"/>
    </source>
</evidence>
<dbReference type="HAMAP" id="MF_01316">
    <property type="entry name" value="PSII_PsbI"/>
    <property type="match status" value="1"/>
</dbReference>
<dbReference type="GeneID" id="38279421"/>
<keyword evidence="9" id="KW-0934">Plastid</keyword>
<evidence type="ECO:0000256" key="4">
    <source>
        <dbReference type="ARBA" id="ARBA00022692"/>
    </source>
</evidence>
<evidence type="ECO:0000313" key="9">
    <source>
        <dbReference type="EMBL" id="AYC65533.1"/>
    </source>
</evidence>
<dbReference type="NCBIfam" id="NF002735">
    <property type="entry name" value="PRK02655.1"/>
    <property type="match status" value="1"/>
</dbReference>
<comment type="subcellular location">
    <subcellularLocation>
        <location evidence="1">Membrane</location>
        <topology evidence="1">Single-pass membrane protein</topology>
    </subcellularLocation>
    <subcellularLocation>
        <location evidence="8">Plastid</location>
        <location evidence="8">Chloroplast thylakoid membrane</location>
        <topology evidence="8">Single-pass membrane protein</topology>
    </subcellularLocation>
</comment>
<keyword evidence="9" id="KW-0150">Chloroplast</keyword>
<dbReference type="InterPro" id="IPR037271">
    <property type="entry name" value="PSII_PsbI_sf"/>
</dbReference>
<proteinExistence type="inferred from homology"/>
<feature type="transmembrane region" description="Helical" evidence="8">
    <location>
        <begin position="6"/>
        <end position="24"/>
    </location>
</feature>